<sequence length="519" mass="56243">MALRDDHDFLSESERQFLANCIRQPPHVRADGRELLQQRKIRVQFRRSDSESQAEVQLGRTRVIGNVHGEIVPPFPDRPTEGFLHFAVELSPMASPSFEASASAGRGAASSVAAAELARLVERGVRESRALDTEALAVVAGEKVWAITCHVHVVDHGGNLVDAASLAAIAALMHYRRPEVAVKEGTTGNGGVTVYSVDEHAAVPLSLHHIPISISFCFLQPAANATLTQDVNMNDDIDGDEDSEPVIFMDPTDREERITDARMSFTFNSFRELCAVHKIGGAAISANTVLRCANVAAARAVELTSFLKEEEEKADKEAVKNRRALLRGRAFADVSSTLDEASAKSTTEKVDLGDMTDFATLHAPIALRDDPTKEETSQQVTSMAELLASLETAADLVEEQPKPTAAGLAMTDAARDEFRQLASSGTVRDLIHGRKKEQPKPTQPAKKKAPVDSDSDSEEEGGVLQSEFGTNAKPEEPAKAKPSVKPTKKTPAKKNRKKKVVSSSDEDEDMDLSAAIKRK</sequence>
<comment type="similarity">
    <text evidence="3">Belongs to the RNase PH family.</text>
</comment>
<dbReference type="GO" id="GO:0035925">
    <property type="term" value="F:mRNA 3'-UTR AU-rich region binding"/>
    <property type="evidence" value="ECO:0007669"/>
    <property type="project" value="TreeGrafter"/>
</dbReference>
<dbReference type="OrthoDB" id="10264038at2759"/>
<comment type="caution">
    <text evidence="11">The sequence shown here is derived from an EMBL/GenBank/DDBJ whole genome shotgun (WGS) entry which is preliminary data.</text>
</comment>
<dbReference type="Gene3D" id="3.30.230.70">
    <property type="entry name" value="GHMP Kinase, N-terminal domain"/>
    <property type="match status" value="1"/>
</dbReference>
<dbReference type="InterPro" id="IPR036345">
    <property type="entry name" value="ExoRNase_PH_dom2_sf"/>
</dbReference>
<evidence type="ECO:0000313" key="12">
    <source>
        <dbReference type="Proteomes" id="UP000277300"/>
    </source>
</evidence>
<dbReference type="GO" id="GO:0034476">
    <property type="term" value="P:U5 snRNA 3'-end processing"/>
    <property type="evidence" value="ECO:0007669"/>
    <property type="project" value="TreeGrafter"/>
</dbReference>
<evidence type="ECO:0000313" key="13">
    <source>
        <dbReference type="Proteomes" id="UP000284657"/>
    </source>
</evidence>
<evidence type="ECO:0000256" key="4">
    <source>
        <dbReference type="ARBA" id="ARBA00022490"/>
    </source>
</evidence>
<dbReference type="EMBL" id="MBDO02000571">
    <property type="protein sequence ID" value="RLN53857.1"/>
    <property type="molecule type" value="Genomic_DNA"/>
</dbReference>
<dbReference type="InterPro" id="IPR033100">
    <property type="entry name" value="Rrp45"/>
</dbReference>
<dbReference type="PANTHER" id="PTHR11097:SF14">
    <property type="entry name" value="EXOSOME COMPLEX COMPONENT RRP45"/>
    <property type="match status" value="1"/>
</dbReference>
<dbReference type="SUPFAM" id="SSF54211">
    <property type="entry name" value="Ribosomal protein S5 domain 2-like"/>
    <property type="match status" value="1"/>
</dbReference>
<gene>
    <name evidence="10" type="ORF">BBJ29_008589</name>
    <name evidence="11" type="ORF">BBP00_00009167</name>
</gene>
<evidence type="ECO:0000313" key="10">
    <source>
        <dbReference type="EMBL" id="RLN48205.1"/>
    </source>
</evidence>
<evidence type="ECO:0000259" key="9">
    <source>
        <dbReference type="Pfam" id="PF03725"/>
    </source>
</evidence>
<evidence type="ECO:0000256" key="2">
    <source>
        <dbReference type="ARBA" id="ARBA00004496"/>
    </source>
</evidence>
<dbReference type="InterPro" id="IPR027408">
    <property type="entry name" value="PNPase/RNase_PH_dom_sf"/>
</dbReference>
<dbReference type="GO" id="GO:0000176">
    <property type="term" value="C:nuclear exosome (RNase complex)"/>
    <property type="evidence" value="ECO:0007669"/>
    <property type="project" value="TreeGrafter"/>
</dbReference>
<evidence type="ECO:0000256" key="3">
    <source>
        <dbReference type="ARBA" id="ARBA00006678"/>
    </source>
</evidence>
<reference evidence="12 13" key="1">
    <citation type="submission" date="2018-07" db="EMBL/GenBank/DDBJ databases">
        <title>Genome sequencing of oomycete isolates from Chile give support for New Zealand origin for Phytophthora kernoviae and make available the first Nothophytophthora sp. genome.</title>
        <authorList>
            <person name="Studholme D.J."/>
            <person name="Sanfuentes E."/>
            <person name="Panda P."/>
            <person name="Hill R."/>
            <person name="Sambles C."/>
            <person name="Grant M."/>
            <person name="Williams N.M."/>
            <person name="Mcdougal R.L."/>
        </authorList>
    </citation>
    <scope>NUCLEOTIDE SEQUENCE [LARGE SCALE GENOMIC DNA]</scope>
    <source>
        <strain evidence="11">Chile6</strain>
        <strain evidence="10">Chile7</strain>
    </source>
</reference>
<dbReference type="InterPro" id="IPR050590">
    <property type="entry name" value="Exosome_comp_Rrp42_subfam"/>
</dbReference>
<keyword evidence="6" id="KW-0539">Nucleus</keyword>
<dbReference type="GO" id="GO:0071028">
    <property type="term" value="P:nuclear mRNA surveillance"/>
    <property type="evidence" value="ECO:0007669"/>
    <property type="project" value="TreeGrafter"/>
</dbReference>
<dbReference type="GO" id="GO:0034473">
    <property type="term" value="P:U1 snRNA 3'-end processing"/>
    <property type="evidence" value="ECO:0007669"/>
    <property type="project" value="TreeGrafter"/>
</dbReference>
<dbReference type="Pfam" id="PF01138">
    <property type="entry name" value="RNase_PH"/>
    <property type="match status" value="1"/>
</dbReference>
<dbReference type="Pfam" id="PF03725">
    <property type="entry name" value="RNase_PH_C"/>
    <property type="match status" value="1"/>
</dbReference>
<evidence type="ECO:0000259" key="8">
    <source>
        <dbReference type="Pfam" id="PF01138"/>
    </source>
</evidence>
<dbReference type="AlphaFoldDB" id="A0A3F2RDD9"/>
<feature type="region of interest" description="Disordered" evidence="7">
    <location>
        <begin position="424"/>
        <end position="519"/>
    </location>
</feature>
<keyword evidence="5" id="KW-0694">RNA-binding</keyword>
<organism evidence="11 12">
    <name type="scientific">Phytophthora kernoviae</name>
    <dbReference type="NCBI Taxonomy" id="325452"/>
    <lineage>
        <taxon>Eukaryota</taxon>
        <taxon>Sar</taxon>
        <taxon>Stramenopiles</taxon>
        <taxon>Oomycota</taxon>
        <taxon>Peronosporomycetes</taxon>
        <taxon>Peronosporales</taxon>
        <taxon>Peronosporaceae</taxon>
        <taxon>Phytophthora</taxon>
    </lineage>
</organism>
<feature type="domain" description="Exoribonuclease phosphorolytic" evidence="8">
    <location>
        <begin position="38"/>
        <end position="178"/>
    </location>
</feature>
<name>A0A3F2RDD9_9STRA</name>
<dbReference type="Proteomes" id="UP000277300">
    <property type="component" value="Unassembled WGS sequence"/>
</dbReference>
<dbReference type="PANTHER" id="PTHR11097">
    <property type="entry name" value="EXOSOME COMPLEX EXONUCLEASE RIBOSOMAL RNA PROCESSING PROTEIN"/>
    <property type="match status" value="1"/>
</dbReference>
<evidence type="ECO:0000256" key="5">
    <source>
        <dbReference type="ARBA" id="ARBA00022884"/>
    </source>
</evidence>
<feature type="compositionally biased region" description="Basic residues" evidence="7">
    <location>
        <begin position="486"/>
        <end position="500"/>
    </location>
</feature>
<evidence type="ECO:0000256" key="6">
    <source>
        <dbReference type="ARBA" id="ARBA00023242"/>
    </source>
</evidence>
<dbReference type="GO" id="GO:0034475">
    <property type="term" value="P:U4 snRNA 3'-end processing"/>
    <property type="evidence" value="ECO:0007669"/>
    <property type="project" value="TreeGrafter"/>
</dbReference>
<feature type="domain" description="Exoribonuclease phosphorolytic" evidence="9">
    <location>
        <begin position="247"/>
        <end position="298"/>
    </location>
</feature>
<accession>A0A3F2RDD9</accession>
<dbReference type="InterPro" id="IPR001247">
    <property type="entry name" value="ExoRNase_PH_dom1"/>
</dbReference>
<dbReference type="GO" id="GO:0000177">
    <property type="term" value="C:cytoplasmic exosome (RNase complex)"/>
    <property type="evidence" value="ECO:0007669"/>
    <property type="project" value="TreeGrafter"/>
</dbReference>
<dbReference type="GO" id="GO:0071035">
    <property type="term" value="P:nuclear polyadenylation-dependent rRNA catabolic process"/>
    <property type="evidence" value="ECO:0007669"/>
    <property type="project" value="TreeGrafter"/>
</dbReference>
<dbReference type="InterPro" id="IPR015847">
    <property type="entry name" value="ExoRNase_PH_dom2"/>
</dbReference>
<proteinExistence type="inferred from homology"/>
<keyword evidence="4" id="KW-0963">Cytoplasm</keyword>
<comment type="subcellular location">
    <subcellularLocation>
        <location evidence="2">Cytoplasm</location>
    </subcellularLocation>
    <subcellularLocation>
        <location evidence="1">Nucleus</location>
    </subcellularLocation>
</comment>
<feature type="compositionally biased region" description="Basic and acidic residues" evidence="7">
    <location>
        <begin position="429"/>
        <end position="439"/>
    </location>
</feature>
<evidence type="ECO:0000313" key="11">
    <source>
        <dbReference type="EMBL" id="RLN53857.1"/>
    </source>
</evidence>
<evidence type="ECO:0000256" key="7">
    <source>
        <dbReference type="SAM" id="MobiDB-lite"/>
    </source>
</evidence>
<dbReference type="SUPFAM" id="SSF55666">
    <property type="entry name" value="Ribonuclease PH domain 2-like"/>
    <property type="match status" value="1"/>
</dbReference>
<dbReference type="GO" id="GO:0016075">
    <property type="term" value="P:rRNA catabolic process"/>
    <property type="evidence" value="ECO:0007669"/>
    <property type="project" value="TreeGrafter"/>
</dbReference>
<dbReference type="EMBL" id="MBAD02002341">
    <property type="protein sequence ID" value="RLN48205.1"/>
    <property type="molecule type" value="Genomic_DNA"/>
</dbReference>
<protein>
    <submittedName>
        <fullName evidence="11">Uncharacterized protein</fullName>
    </submittedName>
</protein>
<dbReference type="InterPro" id="IPR020568">
    <property type="entry name" value="Ribosomal_Su5_D2-typ_SF"/>
</dbReference>
<dbReference type="Proteomes" id="UP000284657">
    <property type="component" value="Unassembled WGS sequence"/>
</dbReference>
<dbReference type="CDD" id="cd11368">
    <property type="entry name" value="RNase_PH_RRP45"/>
    <property type="match status" value="1"/>
</dbReference>
<dbReference type="GO" id="GO:0071038">
    <property type="term" value="P:TRAMP-dependent tRNA surveillance pathway"/>
    <property type="evidence" value="ECO:0007669"/>
    <property type="project" value="TreeGrafter"/>
</dbReference>
<evidence type="ECO:0000256" key="1">
    <source>
        <dbReference type="ARBA" id="ARBA00004123"/>
    </source>
</evidence>
<dbReference type="GO" id="GO:0000467">
    <property type="term" value="P:exonucleolytic trimming to generate mature 3'-end of 5.8S rRNA from tricistronic rRNA transcript (SSU-rRNA, 5.8S rRNA, LSU-rRNA)"/>
    <property type="evidence" value="ECO:0007669"/>
    <property type="project" value="TreeGrafter"/>
</dbReference>